<evidence type="ECO:0000313" key="2">
    <source>
        <dbReference type="EMBL" id="MDP9825238.1"/>
    </source>
</evidence>
<feature type="compositionally biased region" description="Acidic residues" evidence="1">
    <location>
        <begin position="196"/>
        <end position="208"/>
    </location>
</feature>
<organism evidence="2 3">
    <name type="scientific">Kineosporia succinea</name>
    <dbReference type="NCBI Taxonomy" id="84632"/>
    <lineage>
        <taxon>Bacteria</taxon>
        <taxon>Bacillati</taxon>
        <taxon>Actinomycetota</taxon>
        <taxon>Actinomycetes</taxon>
        <taxon>Kineosporiales</taxon>
        <taxon>Kineosporiaceae</taxon>
        <taxon>Kineosporia</taxon>
    </lineage>
</organism>
<accession>A0ABT9NXT2</accession>
<dbReference type="Gene3D" id="3.20.20.80">
    <property type="entry name" value="Glycosidases"/>
    <property type="match status" value="1"/>
</dbReference>
<keyword evidence="3" id="KW-1185">Reference proteome</keyword>
<reference evidence="2 3" key="1">
    <citation type="submission" date="2023-07" db="EMBL/GenBank/DDBJ databases">
        <title>Sequencing the genomes of 1000 actinobacteria strains.</title>
        <authorList>
            <person name="Klenk H.-P."/>
        </authorList>
    </citation>
    <scope>NUCLEOTIDE SEQUENCE [LARGE SCALE GENOMIC DNA]</scope>
    <source>
        <strain evidence="2 3">DSM 44388</strain>
    </source>
</reference>
<feature type="region of interest" description="Disordered" evidence="1">
    <location>
        <begin position="317"/>
        <end position="338"/>
    </location>
</feature>
<dbReference type="SUPFAM" id="SSF51445">
    <property type="entry name" value="(Trans)glycosidases"/>
    <property type="match status" value="1"/>
</dbReference>
<evidence type="ECO:0000256" key="1">
    <source>
        <dbReference type="SAM" id="MobiDB-lite"/>
    </source>
</evidence>
<protein>
    <recommendedName>
        <fullName evidence="4">GH26 domain-containing protein</fullName>
    </recommendedName>
</protein>
<feature type="region of interest" description="Disordered" evidence="1">
    <location>
        <begin position="185"/>
        <end position="208"/>
    </location>
</feature>
<evidence type="ECO:0008006" key="4">
    <source>
        <dbReference type="Google" id="ProtNLM"/>
    </source>
</evidence>
<dbReference type="InterPro" id="IPR017853">
    <property type="entry name" value="GH"/>
</dbReference>
<sequence>MPRYLFGGSPADFAIQTNYPADDATVRVQPEVDLTVWSAPVAGTRYTDLQLEFGGSTVAILTTSVSGRLPRFYGPDGVTQVWIDMGDTDRYVLESTDLGSIVDTKLDKTAQPSPHQHSGADVPSLQRQIDATMRCVMFDDASNTWPYQSDVTPTYPPTPMFWYGNAALPVQARWGLDYVDQLDATNHGGSTNIPDPTEEPTEDPVEDPDEPTMTIAMSTPVASINGAAVTVSAALTTAGGPQTFARVQVAVRGPSGQTNDVAYRANVTVDGTLSLTGGFTASASGTWTAYATYNKTGGSAQSDWVDGPKKTFTVTLTPPDTGNGGTTPPTGSASVPKVNRSGIQWNSGVARWDSDNPDNTVNLANAFGTWRGRSVDGFLHFPKRQTWNDMFNGVPASWANFPGYIVYSIPPQPETEGAQNNSATAAGQNNTRWEDFGKKLTAMGLNRSTFILRIWEVNGYWYKWAWGNERGTKVAPNTVESFVAAMKNLSTSVKKYAPNIKISINMTRGQSRSGTTWQSVYNQLLGNHQYGAYFDVIGYDTYDWYPATNTGNWNGTLNEAPGFNDIVSYCRSNGKQIGVEEWGLVGGGAGGGADNPYFITQMYGVFNSIKDVLAYEGYYEDKGAPDTLEHRMIPGAYPSAAAAYKNSARWGS</sequence>
<dbReference type="Proteomes" id="UP001235712">
    <property type="component" value="Unassembled WGS sequence"/>
</dbReference>
<proteinExistence type="predicted"/>
<gene>
    <name evidence="2" type="ORF">J2S57_000987</name>
</gene>
<evidence type="ECO:0000313" key="3">
    <source>
        <dbReference type="Proteomes" id="UP001235712"/>
    </source>
</evidence>
<comment type="caution">
    <text evidence="2">The sequence shown here is derived from an EMBL/GenBank/DDBJ whole genome shotgun (WGS) entry which is preliminary data.</text>
</comment>
<dbReference type="EMBL" id="JAUSQZ010000001">
    <property type="protein sequence ID" value="MDP9825238.1"/>
    <property type="molecule type" value="Genomic_DNA"/>
</dbReference>
<feature type="compositionally biased region" description="Low complexity" evidence="1">
    <location>
        <begin position="317"/>
        <end position="331"/>
    </location>
</feature>
<dbReference type="RefSeq" id="WP_307238818.1">
    <property type="nucleotide sequence ID" value="NZ_JAUSQZ010000001.1"/>
</dbReference>
<name>A0ABT9NXT2_9ACTN</name>